<protein>
    <submittedName>
        <fullName evidence="1">Uncharacterized protein</fullName>
    </submittedName>
</protein>
<keyword evidence="2" id="KW-1185">Reference proteome</keyword>
<dbReference type="AlphaFoldDB" id="A0A317N2G6"/>
<organism evidence="1 2">
    <name type="scientific">Nocardia neocaledoniensis</name>
    <dbReference type="NCBI Taxonomy" id="236511"/>
    <lineage>
        <taxon>Bacteria</taxon>
        <taxon>Bacillati</taxon>
        <taxon>Actinomycetota</taxon>
        <taxon>Actinomycetes</taxon>
        <taxon>Mycobacteriales</taxon>
        <taxon>Nocardiaceae</taxon>
        <taxon>Nocardia</taxon>
    </lineage>
</organism>
<dbReference type="RefSeq" id="WP_110041229.1">
    <property type="nucleotide sequence ID" value="NZ_QGTL01000017.1"/>
</dbReference>
<name>A0A317N2G6_9NOCA</name>
<accession>A0A317N2G6</accession>
<gene>
    <name evidence="1" type="ORF">DFR69_11727</name>
</gene>
<sequence>MRQTRIGALAHGLRTLRRAPDLAALRAASTPEELARLALIPAGRNLGISVSFLPAHLRAEATAALLACRVLDAFEDLSDRAVAGTAVLAAARYLDGTGDIAPPALPAVTSEARDSEAVDRLLAARIDDIRALVTALAPAGRQRVAAVLTDVAAVMARNIESPLSRVAYSEGVLGRVTHYACALVADGVLSDADLRELTGCVAVIAQSANDLRDGELEIYGVADREELKRRVMLQLLGPALGGFALLGRLGPGTPSLGARAAMAYMTITTTAFLCAVVDAPAPYRRKVGAALLAASSAKYWTRMLDRVRRSADLAIHRMLDASPDFADGANRTTEVLGAGDPATMPTSLVPLIVDTTFTLVRTLPEGPLTGELPDAEVRTMMIADHLAFGAMERVPPHEPAALRALATRLQLAALDTSTPGSRP</sequence>
<reference evidence="1 2" key="1">
    <citation type="submission" date="2018-05" db="EMBL/GenBank/DDBJ databases">
        <title>Genomic Encyclopedia of Type Strains, Phase IV (KMG-IV): sequencing the most valuable type-strain genomes for metagenomic binning, comparative biology and taxonomic classification.</title>
        <authorList>
            <person name="Goeker M."/>
        </authorList>
    </citation>
    <scope>NUCLEOTIDE SEQUENCE [LARGE SCALE GENOMIC DNA]</scope>
    <source>
        <strain evidence="1 2">DSM 44717</strain>
    </source>
</reference>
<evidence type="ECO:0000313" key="1">
    <source>
        <dbReference type="EMBL" id="PWV68708.1"/>
    </source>
</evidence>
<evidence type="ECO:0000313" key="2">
    <source>
        <dbReference type="Proteomes" id="UP000246410"/>
    </source>
</evidence>
<dbReference type="Proteomes" id="UP000246410">
    <property type="component" value="Unassembled WGS sequence"/>
</dbReference>
<comment type="caution">
    <text evidence="1">The sequence shown here is derived from an EMBL/GenBank/DDBJ whole genome shotgun (WGS) entry which is preliminary data.</text>
</comment>
<dbReference type="EMBL" id="QGTL01000017">
    <property type="protein sequence ID" value="PWV68708.1"/>
    <property type="molecule type" value="Genomic_DNA"/>
</dbReference>
<proteinExistence type="predicted"/>